<dbReference type="KEGG" id="zga:ZOBELLIA_2037"/>
<evidence type="ECO:0000313" key="2">
    <source>
        <dbReference type="Proteomes" id="UP000008898"/>
    </source>
</evidence>
<evidence type="ECO:0000313" key="1">
    <source>
        <dbReference type="EMBL" id="CAZ96159.1"/>
    </source>
</evidence>
<dbReference type="EMBL" id="FP476056">
    <property type="protein sequence ID" value="CAZ96159.1"/>
    <property type="molecule type" value="Genomic_DNA"/>
</dbReference>
<protein>
    <submittedName>
        <fullName evidence="1">Uncharacterized protein</fullName>
    </submittedName>
</protein>
<dbReference type="HOGENOM" id="CLU_3299029_0_0_10"/>
<dbReference type="STRING" id="63186.ZOBELLIA_2037"/>
<accession>G0L5C8</accession>
<reference evidence="1 2" key="2">
    <citation type="journal article" date="2012" name="Environ. Microbiol.">
        <title>Characterization of the first alginolytic operons in a marine bacterium: from their emergence in marine Flavobacteriia to their independent transfers to marine Proteobacteria and human gut Bacteroides.</title>
        <authorList>
            <person name="Thomas F."/>
            <person name="Barbeyron T."/>
            <person name="Tonon T."/>
            <person name="Genicot S."/>
            <person name="Czjzek M."/>
            <person name="Michel G."/>
        </authorList>
    </citation>
    <scope>NUCLEOTIDE SEQUENCE [LARGE SCALE GENOMIC DNA]</scope>
    <source>
        <strain evidence="2">DSM 12802 / CCUG 47099 / CIP 106680 / NCIMB 13871 / Dsij</strain>
    </source>
</reference>
<gene>
    <name evidence="1" type="ordered locus">zobellia_2037</name>
</gene>
<dbReference type="AlphaFoldDB" id="G0L5C8"/>
<reference evidence="2" key="1">
    <citation type="submission" date="2009-07" db="EMBL/GenBank/DDBJ databases">
        <title>Complete genome sequence of Zobellia galactanivorans Dsij.</title>
        <authorList>
            <consortium name="Genoscope - CEA"/>
        </authorList>
    </citation>
    <scope>NUCLEOTIDE SEQUENCE [LARGE SCALE GENOMIC DNA]</scope>
    <source>
        <strain evidence="2">DSM 12802 / CCUG 47099 / CIP 106680 / NCIMB 13871 / Dsij</strain>
    </source>
</reference>
<organism evidence="1 2">
    <name type="scientific">Zobellia galactanivorans (strain DSM 12802 / CCUG 47099 / CIP 106680 / NCIMB 13871 / Dsij)</name>
    <dbReference type="NCBI Taxonomy" id="63186"/>
    <lineage>
        <taxon>Bacteria</taxon>
        <taxon>Pseudomonadati</taxon>
        <taxon>Bacteroidota</taxon>
        <taxon>Flavobacteriia</taxon>
        <taxon>Flavobacteriales</taxon>
        <taxon>Flavobacteriaceae</taxon>
        <taxon>Zobellia</taxon>
    </lineage>
</organism>
<keyword evidence="2" id="KW-1185">Reference proteome</keyword>
<sequence length="40" mass="4690">MMFFLRKEMDGTLKEAIGGNADPIEKRYVAIRLWRLGSKF</sequence>
<dbReference type="Proteomes" id="UP000008898">
    <property type="component" value="Chromosome"/>
</dbReference>
<name>G0L5C8_ZOBGA</name>
<proteinExistence type="predicted"/>